<keyword evidence="10 17" id="KW-0472">Membrane</keyword>
<dbReference type="PROSITE" id="PS00232">
    <property type="entry name" value="CADHERIN_1"/>
    <property type="match status" value="9"/>
</dbReference>
<dbReference type="PROSITE" id="PS01180">
    <property type="entry name" value="CUB"/>
    <property type="match status" value="1"/>
</dbReference>
<feature type="domain" description="Cadherin" evidence="21">
    <location>
        <begin position="3707"/>
        <end position="3821"/>
    </location>
</feature>
<dbReference type="FunFam" id="2.60.40.60:FF:000100">
    <property type="entry name" value="protocadherin Fat 2"/>
    <property type="match status" value="1"/>
</dbReference>
<feature type="disulfide bond" evidence="15">
    <location>
        <begin position="1898"/>
        <end position="1913"/>
    </location>
</feature>
<feature type="disulfide bond" evidence="14">
    <location>
        <begin position="1411"/>
        <end position="1428"/>
    </location>
</feature>
<comment type="caution">
    <text evidence="14">Lacks conserved residue(s) required for the propagation of feature annotation.</text>
</comment>
<dbReference type="GeneID" id="594236"/>
<evidence type="ECO:0000256" key="18">
    <source>
        <dbReference type="SAM" id="SignalP"/>
    </source>
</evidence>
<keyword evidence="7 13" id="KW-0106">Calcium</keyword>
<feature type="domain" description="EGF-like" evidence="20">
    <location>
        <begin position="1793"/>
        <end position="1831"/>
    </location>
</feature>
<feature type="domain" description="EGF-like" evidence="20">
    <location>
        <begin position="1636"/>
        <end position="1672"/>
    </location>
</feature>
<dbReference type="FunFam" id="2.60.40.60:FF:000024">
    <property type="entry name" value="FAT atypical cadherin 3"/>
    <property type="match status" value="1"/>
</dbReference>
<accession>A0A7M7NF71</accession>
<evidence type="ECO:0000256" key="3">
    <source>
        <dbReference type="ARBA" id="ARBA00022536"/>
    </source>
</evidence>
<feature type="region of interest" description="Disordered" evidence="16">
    <location>
        <begin position="5653"/>
        <end position="5767"/>
    </location>
</feature>
<dbReference type="SUPFAM" id="SSF57424">
    <property type="entry name" value="LDL receptor-like module"/>
    <property type="match status" value="2"/>
</dbReference>
<dbReference type="FunFam" id="2.60.40.60:FF:000141">
    <property type="entry name" value="Cadherin 23"/>
    <property type="match status" value="1"/>
</dbReference>
<dbReference type="PROSITE" id="PS00010">
    <property type="entry name" value="ASX_HYDROXYL"/>
    <property type="match status" value="1"/>
</dbReference>
<dbReference type="InterPro" id="IPR020894">
    <property type="entry name" value="Cadherin_CS"/>
</dbReference>
<dbReference type="InterPro" id="IPR000152">
    <property type="entry name" value="EGF-type_Asp/Asn_hydroxyl_site"/>
</dbReference>
<comment type="subcellular location">
    <subcellularLocation>
        <location evidence="1">Cell membrane</location>
        <topology evidence="1">Single-pass type I membrane protein</topology>
    </subcellularLocation>
</comment>
<dbReference type="PROSITE" id="PS50068">
    <property type="entry name" value="LDLRA_2"/>
    <property type="match status" value="2"/>
</dbReference>
<dbReference type="SUPFAM" id="SSF49313">
    <property type="entry name" value="Cadherin-like"/>
    <property type="match status" value="29"/>
</dbReference>
<feature type="disulfide bond" evidence="14">
    <location>
        <begin position="1507"/>
        <end position="1516"/>
    </location>
</feature>
<dbReference type="Gene3D" id="2.10.25.10">
    <property type="entry name" value="Laminin"/>
    <property type="match status" value="20"/>
</dbReference>
<dbReference type="FunFam" id="2.60.40.60:FF:000039">
    <property type="entry name" value="FAT atypical cadherin 3"/>
    <property type="match status" value="1"/>
</dbReference>
<feature type="disulfide bond" evidence="14">
    <location>
        <begin position="1821"/>
        <end position="1830"/>
    </location>
</feature>
<feature type="disulfide bond" evidence="15">
    <location>
        <begin position="1886"/>
        <end position="1904"/>
    </location>
</feature>
<feature type="domain" description="EGF-like" evidence="20">
    <location>
        <begin position="1673"/>
        <end position="1712"/>
    </location>
</feature>
<dbReference type="GO" id="GO:0023052">
    <property type="term" value="P:signaling"/>
    <property type="evidence" value="ECO:0007669"/>
    <property type="project" value="UniProtKB-ARBA"/>
</dbReference>
<sequence>MGRVLQWLCIFSVLLAFITAIDAQGCQNNPCQNGARCEPAILLPGYVCLCSLQWIGRNCDFNVDNIPRRGPSPVTCSQTYFGTTGLLTSPNWPDRAGINELCLYSIRIPTATRIDINLNFFISEFRKDDLYYTTGPDFDINDNNFGFNGNQTRLGIYSFETNQMTFVWESDFNIHSEGFNITYSIDSNPCINNLCRNGAICVPSGITYTCQCPVQFSGEFCGQAVVLVENTLPFLAAGAHVVEGRETQTVSFNLRFEPSALSVGNVIGSGLWRVDTFLSSSPTGAGSRLDENQIVLNVQQGQVSWVPPTPSQINNLQGQFLVGQAVCSQMNYLCATIGRGANPSVDFALTGDPNEQALVGCAAVPCVGVEIFSTRLAINSGGTLREGFPNQNIGFDITMSPRVTAGSVSGSNLWKVTVFGSTNPNGAGTRVGETQVNLNQFQAGADVILGQDTVLQGISAQWNLNSGTRCAEIPYFCALVEKNDNPSPDFFLSEPPQVACQPITCRGVEVTSTSISVTSGNPIVERRNSHQVTFNLNIGTNPEGGRVIGNNLWAVDLYYSTSDISGIGVSSPSSSVVLTPFQSGTDIISPGLTTTLQGLSGTVDLSSTMCRNAQYVCAILSRNPASNPLFSLSPSPGLDESVMTSCAPVQCQGVIINNVDYTLRSSQPLQASTSNNVLTFDFVANSLPSAASVSGQNLWQLEIFANTLANGQGTISLLQTVNLPFGTGSVPLVAGSPLNLNNLQATFDLRPYACIDIPFLCLRLSRNQLSNPEFTITGTTANSLVTCKSIPCSDRDPCDNHQCLNGATCLESGLNYQCLCAPGWTSNFCQTSINVCNSNPCQNGGVCQNFQTFFTCTCTLGWEGDQCQISDTGVIMQFVRLLINSGTLRQASETNPLNVNVELNSNPSGNSIAGSGLWQVTIYPSTSINGLGGTPGSETTPFLNIAQSGVGLVSGGQATITDVDINLNVRDLSCSDIPYICVRVAKGQNPNPNFLLGGSLVGCTPSNCRGVDVTRLNLALLSGFIFDENTATNTVQFHLGIVSDPAGGSASGTNLWSINTFVSNQPDGSGTRLGLRNNIPLTNSQGSISAVAGITTQIQNVASNVDLSNIDCSEFQYFCAELTKGPNPSMDFDIVPPRSVTCVQVTCNGVTINSVFASINGGFPVTSGQTNLITFDFTANASPASASINGNNLWQIQVYTSPTNNGNPSDSTSQQLATLGTQAGLDLVGGGSLEFTNIQGQLDLTNVECTQNTYVCFDLQANPGTSVPFTLDGNTRYCQLLQCTAPSPCSSNACFNGGACVEQGGGFICNCPIAWVGFQCQTENPCLPVNPCLNGATCLGDNDGTFQCLCVNGYTGFLCNIPPDPCNSFPCSNGGACSRIGQSSSFQCTCTNGYSGQRCQNRDRCILESPCLNGAVCLPDIILASYQCLCPQGFKGINCQYSDICFPNPCLNQGTCSSDQFGQSYTCNCRGGFQGVNCQTEDLCFVNQCLNAGTCVSQLDGSRLCTCLPQYSGNLCQFNNPCQPSPCLNQGTCLLDQTGQSSICRCTQGFSGPRCEFTNPCQSSPCLNGGLCQVSLSGSFYTCSCNSGLWTGANCNTAVVCVGLPCFNGGTCFPSFDASTFTCQCQNGFGGTLCSIRQLCNPNPCLNGGNCNTDGNTFTCSCPQGFLGTNCQIQNPCQPNPCSNGGQCAATSQGLQFTCTCPSSRFYGPTCNFQDGCAPQNPCLNGGICSTLDVFGSYSCNCPPGWTGTNCNQLVPCGSNPCLFGGQCFDDPSQFSGYRCVCVSGYTGLTCNIIDLCSAAPCYNGGTCTLLNGGNNYACACFDGYFGDQCHMRHPCNPNPCLNGGLCNSITIITPVTYTCTCLSDFTGVNCGTNLLICPNPSDYMCLNGACVSGQSRCNVALDCPDFSDETSCPLPCQNGMFQCTSILQCISSLLVCDGTNHCNDGSDEGLVCQNPCEPNPCLNQGVCSGSIGSLTYTCVCTAGFSGQNCGTDRASNDAPQFIYTQDPTVKVTEGQSPSIVVFTLNATDPDGDPITYDLFDDAARSIFTINQFTGQLYALPGLDYETLGNQVIITVSVTDGINDPVPQTIYVRITDVNDIAPTFTNLPNITYVFENATFGSELYQVITTDEDTFYGGFVTYSISLVTPSTPGSAPNNYFSIGETDGIIQLATSLNYEEIQQYFVTVVARDYGTGDTSLSSTATLTVSVLNIQDTNPVFLNIPYDVTIPETLPVGSTVQTITATDPDSNDGNIITYNLVVSDSQGYFVIDQTTGIITVNSQMDRDNPVLPATYPLIVSAVETSSGGVSFAQVSFNVTVSPANDEPPMFDQNSYSASIPESASVNSQLPITITVNDGDLITDSTVTVSLQNGNSVPFRVSPTQVVGSGTVDILITQPLDFENNQQYTLQLQAVDGDGQDIAPLMVTVTDVNDNNPVFINRPIDNIYRGSINENDQTGTFIVQVSTTDADSGSNAAVTYSIISGNINNVFTINPTSGAITNTQILGPNTPQTYTLSVRATNPTPGVAPATGTSTSTVIITVNDVNDSPPRFSDDEFTVFINEAAQVGTTVTRITATDEDIPEGDRLTYIITAGNTGGHFQINPVSGDVTLLRQLDRELESQHNLTIRATDQGAPPQSATTTLKVIVLDFNDNAPQWSPQSYVDSILENVPLNTFVLQVVATDADQGTNADLSFTINNANNVPFVIDDQGNIRTSGPLNRETVPQYNFLVTVLDNGSPQQAGNPPATVTINILDVNDEPPVLDRNSYEFTVSEDVNFNTFVGQVTATDPDLSGTLTYTFVPADPDFSYISGTIRTNTQLDANQQQVYQMTVFASDGVQNSQSAPVTINVLDVNNQAPSFGLGTYVKSLPEDSPFQTLVVDLNATDPDNGNTGLIIYSFESLSRTQGPFTVDPYTGVVEISTTAGLDRETQDEYTMIVIAVDQPASGQPMTGTATVSVIVTDVNDNAPTFRDISYEESIFENHPLGSNILTVQADDPDLGVNAVVLYRIISGNNNNLFNVDGQGNINLGSTPLDREMQDQYFLIVQAYNSDLSVGTNEVPVIINILDINDVTPLFQQQNYYRPDLSENSPSGTPVLQVFAQDQDLDLAGDVQYSLIGNPNFLTINSDTGVISVNGPIADLSGSRNFTMTVRATDQASPFLRGVATVTVTVVDDTVTIPIFTLSRYPATVIENVNADTPVTRVSATLNGNPAGITYAIDPNASPAVLEIFKIDENTGHITTEGAIDREVEDFYAFTVFAYHEDSVAPGSTSVWVNILDENDNPPEFITVPPSPVSVTENTGGNVPVGLFRATDPDTGINAQMTFSISGAGSNFFNVFQTANGGGTIVVTSPLDRERQDFYQLTVTATDGGNPSLSSSFPLNITVTDVNDNYPIWTRNVYEGSINENNFTSNPIITVMVNDLDLPSSNNFEYSIIAGDPMGMFEINSNGEITVSSLLDREQQETYQLTIELIDQTNSPPARTTTLAIITVGDENDNTPIFAETVIRVDVTEGPSSQNIPVYMLTANDIDLGLNRDIIYAIGSQQPQSHFQINPETGMISTTTALDWETISEYTLIVTATDQSPTEPRTGTATVIVSVNDINDGAPMFVRDVYGPYSVVEEVSNSYIDSFQATDTDQGLAGTVTYSVIGQYSNLFFIQPQTGVLTIRPDRALDYETITEFNITVVATDMGNPALSSSTLVGINVININDHTPIFEGIPYTITLSKNISAGSLAYVVRATDDDAGIFGEVRYQITDGNTDNIFRIDQTIDSMGATEEKTGEVFVQGLLETGTYRLVVEARDTPGDIPSSRASSTTLTIVVTDIGDLAPTFPGSSLFTGNVFENAPVGQPITMIPPIRAINSDATGQLVYTITGPDSQTFMINQLSAGIQVNGPLDRETKDFYEFGVIVTDSMGLTAMGTVHINVLDVNDFAPAFNDSVYNFTIPENSPGGYYVGGVSAYDLDGDNVNFFIQTGGEDKFDIGGTSGTITVTPGAVLDREEKPFYTLTVMVSDLRNPPLSGTATVYIYLIDINDSPPKFDASFLDQIISIPEDTPGNTIVTTVTATDDDLNSNINYQIVSVSVYDEDDVDITSFFDYRTVFSLNPTNGNITLTSPVDREVTEKFVFSISARDLNSQNPIFGTSQENAQVTILITDINDNHPAFQPPGTTFILRQLPESFGAGSPIPGNLLALDPDLGLNGEVMYIIQNPSGVPVTIDQNTGQLTLLVTVDREQQPWVNLTVLAVDKGTPSLNTSIPVYLEIIDNNDNNPVFGAQSHTTTIIESEPIGAFVFNVNATDADSGGSGRVTYSLIGGDGKFTINQDSGVITLLQQVDKETQSQHMLTVFARDNPGDSEDSRTGSTTVIVNVLDANEFPPVVTQPIFTIDEGGIGGEVVGVIEAYDPDDPDDPNQSLYYVVVSSQPEVGGTLFIINNATGEIITTGPLDRDNNLHPARVDLDVIVYDDGNPNLGTPTTAIIYINDLNDNQPTFDLPLYDVTVVEGQYSDPIITVVANDPDQNSNLRYEILGGNLNNTFVLVDGGLIPVKPLDFETFTNYNLTVVVTDDSGNRDTTYVAVTVTDANDHNPTFVPDQYSLTVTENEPPGTQVGAVITIDGDTLPEYTDIIYTILTGNGLGNFTINSTTGIITTATILDREKTSEYVLTIGAENPVGGTTGTATVSIIVRDVNDNTPTFEENPYISTVTTNTLLVDVHANDPDEGGNGIVIYEIVSGNEDNRFQIDNRTGVITLVNPLDSQLIRNYTLVVIGHDLGNPRLQSNTTVDLRINYLGLNAPPSFVRPNQGSTVFITENNPLGQLIINAFAVDDDVGANGVVDYSILPNFDYSDFTIDPVTGDITILVSADREIKDSYTLTVVATDRGDPNLSTSSTFVIRVLDENDNNPAFPRPDGMNNPIVLNLNVFENANISDLVGTVDGAIDLDLGANGQIFYHIVDSTVGGIFVINSTTGVVTVNGTLDREDIGVHTIYILATNDATYNGTGPYNVLDNISLKEVKITLLDINDNAPRFTSTVISACIPFDISLGMTVVSVAVVDLDGGTNLGIAYSLNSIQFINSEGERLAAINAFTINSETGQIVTNQRFGEAYLQGYFDIVVQATDVNTGQFAVASIRLCILNNNQRVVVVIDAGIDVVRDNREILIEILQNITGGIVFIDDITTHRDEDGVIVPDSTQVLIHVVDPNTGEVLDANLVTALIDENAMSIEVLFDDLDVIAVYPLFGGGGLGGLGVLEAALLAFGILLFLGALIFAIILCCLRRRLLRKMQGGGVTLGKAHADLLKENRSTSYQGSNPLWLDADTSQPDDWPDSISLLGGTVKDYEAQEATMNFLSDEIPVEIAEDAVVMTSMVSDKSVRNKMSNGGIHRNGYANGFANGSISTVKRVDTTNLNGGTRTMRNNIYEDGTVSAHMQQQHPWGGGGGLTEEHYSSTTSTTRSAPPPRRTETDSRQFSSSLSSRSTPVLRETQNSLRHRKMLTEQTAAEIREMLQDMPPSHLEQQSEMAAAAYREQMEYEAELTPITEEGSMSSRSTNTRGSSYRGQDSLERNKRNGTISKQYQDPMGKFAGESSLEEQYKEEEINGEDSKTKIKTYSAKRVSSKVYTGGEMVPIPELDSGEITMSSLGDIKIINRRNISSLQCSPSADHMLSGIESRLALQDEHSSMSGSSSPQGRSFTYQVLPDSGGSNAENPSVASHTMSSQSDDSGSRNGEFNLAMMDDEDDDDADIVEERRVRRTIKRETSGGDGIGAMGGGGGGGRGYSNNGFNDEESAL</sequence>
<feature type="compositionally biased region" description="Polar residues" evidence="16">
    <location>
        <begin position="5521"/>
        <end position="5537"/>
    </location>
</feature>
<feature type="domain" description="EGF-like" evidence="20">
    <location>
        <begin position="1441"/>
        <end position="1479"/>
    </location>
</feature>
<evidence type="ECO:0000256" key="11">
    <source>
        <dbReference type="ARBA" id="ARBA00023157"/>
    </source>
</evidence>
<feature type="disulfide bond" evidence="14">
    <location>
        <begin position="858"/>
        <end position="867"/>
    </location>
</feature>
<feature type="domain" description="EGF-like" evidence="20">
    <location>
        <begin position="1753"/>
        <end position="1792"/>
    </location>
</feature>
<feature type="domain" description="EGF-like" evidence="20">
    <location>
        <begin position="794"/>
        <end position="830"/>
    </location>
</feature>
<feature type="domain" description="EGF-like" evidence="20">
    <location>
        <begin position="1480"/>
        <end position="1517"/>
    </location>
</feature>
<dbReference type="InterPro" id="IPR035914">
    <property type="entry name" value="Sperma_CUB_dom_sf"/>
</dbReference>
<dbReference type="Gene3D" id="2.60.40.60">
    <property type="entry name" value="Cadherins"/>
    <property type="match status" value="29"/>
</dbReference>
<feature type="disulfide bond" evidence="14">
    <location>
        <begin position="1981"/>
        <end position="1990"/>
    </location>
</feature>
<feature type="domain" description="EGF-like" evidence="20">
    <location>
        <begin position="1362"/>
        <end position="1400"/>
    </location>
</feature>
<feature type="transmembrane region" description="Helical" evidence="17">
    <location>
        <begin position="5235"/>
        <end position="5256"/>
    </location>
</feature>
<feature type="disulfide bond" evidence="14">
    <location>
        <begin position="1527"/>
        <end position="1544"/>
    </location>
</feature>
<feature type="domain" description="EGF-like" evidence="20">
    <location>
        <begin position="1597"/>
        <end position="1635"/>
    </location>
</feature>
<feature type="domain" description="Cadherin" evidence="21">
    <location>
        <begin position="2549"/>
        <end position="2653"/>
    </location>
</feature>
<dbReference type="FunFam" id="2.10.25.10:FF:000391">
    <property type="entry name" value="Weary, isoform C"/>
    <property type="match status" value="1"/>
</dbReference>
<feature type="domain" description="Cadherin" evidence="21">
    <location>
        <begin position="3823"/>
        <end position="3925"/>
    </location>
</feature>
<keyword evidence="6" id="KW-0677">Repeat</keyword>
<keyword evidence="4 17" id="KW-0812">Transmembrane</keyword>
<dbReference type="InParanoid" id="A0A7M7NF71"/>
<dbReference type="GO" id="GO:0005886">
    <property type="term" value="C:plasma membrane"/>
    <property type="evidence" value="ECO:0000318"/>
    <property type="project" value="GO_Central"/>
</dbReference>
<dbReference type="SMART" id="SM00192">
    <property type="entry name" value="LDLa"/>
    <property type="match status" value="2"/>
</dbReference>
<feature type="region of interest" description="Disordered" evidence="16">
    <location>
        <begin position="5515"/>
        <end position="5559"/>
    </location>
</feature>
<dbReference type="GO" id="GO:0007155">
    <property type="term" value="P:cell adhesion"/>
    <property type="evidence" value="ECO:0000318"/>
    <property type="project" value="GO_Central"/>
</dbReference>
<evidence type="ECO:0000313" key="22">
    <source>
        <dbReference type="EnsemblMetazoa" id="XP_030835678"/>
    </source>
</evidence>
<feature type="domain" description="Cadherin" evidence="21">
    <location>
        <begin position="3494"/>
        <end position="3600"/>
    </location>
</feature>
<feature type="domain" description="EGF-like" evidence="20">
    <location>
        <begin position="1322"/>
        <end position="1360"/>
    </location>
</feature>
<dbReference type="PROSITE" id="PS50026">
    <property type="entry name" value="EGF_3"/>
    <property type="match status" value="20"/>
</dbReference>
<evidence type="ECO:0000256" key="4">
    <source>
        <dbReference type="ARBA" id="ARBA00022692"/>
    </source>
</evidence>
<dbReference type="InterPro" id="IPR000859">
    <property type="entry name" value="CUB_dom"/>
</dbReference>
<dbReference type="SMART" id="SM00179">
    <property type="entry name" value="EGF_CA"/>
    <property type="match status" value="15"/>
</dbReference>
<dbReference type="Pfam" id="PF12661">
    <property type="entry name" value="hEGF"/>
    <property type="match status" value="1"/>
</dbReference>
<dbReference type="GO" id="GO:0007154">
    <property type="term" value="P:cell communication"/>
    <property type="evidence" value="ECO:0007669"/>
    <property type="project" value="UniProtKB-ARBA"/>
</dbReference>
<dbReference type="FunFam" id="2.60.40.60:FF:000508">
    <property type="entry name" value="Predicted protein"/>
    <property type="match status" value="1"/>
</dbReference>
<dbReference type="CDD" id="cd00041">
    <property type="entry name" value="CUB"/>
    <property type="match status" value="1"/>
</dbReference>
<feature type="disulfide bond" evidence="14">
    <location>
        <begin position="820"/>
        <end position="829"/>
    </location>
</feature>
<feature type="disulfide bond" evidence="14">
    <location>
        <begin position="1723"/>
        <end position="1740"/>
    </location>
</feature>
<feature type="compositionally biased region" description="Gly residues" evidence="16">
    <location>
        <begin position="5738"/>
        <end position="5754"/>
    </location>
</feature>
<keyword evidence="11 14" id="KW-1015">Disulfide bond</keyword>
<feature type="domain" description="Cadherin" evidence="21">
    <location>
        <begin position="3389"/>
        <end position="3493"/>
    </location>
</feature>
<feature type="domain" description="Cadherin" evidence="21">
    <location>
        <begin position="4679"/>
        <end position="4782"/>
    </location>
</feature>
<keyword evidence="12" id="KW-0325">Glycoprotein</keyword>
<evidence type="ECO:0000256" key="7">
    <source>
        <dbReference type="ARBA" id="ARBA00022837"/>
    </source>
</evidence>
<evidence type="ECO:0000256" key="13">
    <source>
        <dbReference type="PROSITE-ProRule" id="PRU00043"/>
    </source>
</evidence>
<feature type="domain" description="Cadherin" evidence="21">
    <location>
        <begin position="2654"/>
        <end position="2758"/>
    </location>
</feature>
<feature type="disulfide bond" evidence="14">
    <location>
        <begin position="1546"/>
        <end position="1555"/>
    </location>
</feature>
<dbReference type="Pfam" id="PF00008">
    <property type="entry name" value="EGF"/>
    <property type="match status" value="11"/>
</dbReference>
<dbReference type="PRINTS" id="PR00205">
    <property type="entry name" value="CADHERIN"/>
</dbReference>
<dbReference type="PRINTS" id="PR00261">
    <property type="entry name" value="LDLRECEPTOR"/>
</dbReference>
<feature type="domain" description="Cadherin" evidence="21">
    <location>
        <begin position="3072"/>
        <end position="3175"/>
    </location>
</feature>
<feature type="chain" id="PRO_5029825103" evidence="18">
    <location>
        <begin position="24"/>
        <end position="5767"/>
    </location>
</feature>
<evidence type="ECO:0000256" key="16">
    <source>
        <dbReference type="SAM" id="MobiDB-lite"/>
    </source>
</evidence>
<feature type="disulfide bond" evidence="14">
    <location>
        <begin position="1350"/>
        <end position="1359"/>
    </location>
</feature>
<dbReference type="GO" id="GO:0005509">
    <property type="term" value="F:calcium ion binding"/>
    <property type="evidence" value="ECO:0007669"/>
    <property type="project" value="UniProtKB-UniRule"/>
</dbReference>
<feature type="domain" description="Cadherin" evidence="21">
    <location>
        <begin position="5012"/>
        <end position="5124"/>
    </location>
</feature>
<feature type="domain" description="Cadherin" evidence="21">
    <location>
        <begin position="4785"/>
        <end position="4889"/>
    </location>
</feature>
<dbReference type="GO" id="GO:0007156">
    <property type="term" value="P:homophilic cell adhesion via plasma membrane adhesion molecules"/>
    <property type="evidence" value="ECO:0007669"/>
    <property type="project" value="InterPro"/>
</dbReference>
<evidence type="ECO:0000259" key="19">
    <source>
        <dbReference type="PROSITE" id="PS01180"/>
    </source>
</evidence>
<dbReference type="OrthoDB" id="10068138at2759"/>
<dbReference type="KEGG" id="spu:594236"/>
<feature type="disulfide bond" evidence="14">
    <location>
        <begin position="1662"/>
        <end position="1671"/>
    </location>
</feature>
<dbReference type="Gene3D" id="4.10.400.10">
    <property type="entry name" value="Low-density Lipoprotein Receptor"/>
    <property type="match status" value="2"/>
</dbReference>
<feature type="disulfide bond" evidence="14">
    <location>
        <begin position="1430"/>
        <end position="1439"/>
    </location>
</feature>
<evidence type="ECO:0000259" key="20">
    <source>
        <dbReference type="PROSITE" id="PS50026"/>
    </source>
</evidence>
<feature type="domain" description="EGF-like" evidence="20">
    <location>
        <begin position="22"/>
        <end position="60"/>
    </location>
</feature>
<feature type="disulfide bond" evidence="14">
    <location>
        <begin position="1566"/>
        <end position="1583"/>
    </location>
</feature>
<dbReference type="InterPro" id="IPR056989">
    <property type="entry name" value="PCDH15_12th_dom"/>
</dbReference>
<dbReference type="Gene3D" id="2.60.120.290">
    <property type="entry name" value="Spermadhesin, CUB domain"/>
    <property type="match status" value="1"/>
</dbReference>
<feature type="domain" description="Cadherin" evidence="21">
    <location>
        <begin position="2219"/>
        <end position="2327"/>
    </location>
</feature>
<feature type="domain" description="Cadherin" evidence="21">
    <location>
        <begin position="2440"/>
        <end position="2548"/>
    </location>
</feature>
<feature type="domain" description="Cadherin" evidence="21">
    <location>
        <begin position="4576"/>
        <end position="4680"/>
    </location>
</feature>
<feature type="domain" description="Cadherin" evidence="21">
    <location>
        <begin position="3616"/>
        <end position="3706"/>
    </location>
</feature>
<proteinExistence type="predicted"/>
<feature type="domain" description="Cadherin" evidence="21">
    <location>
        <begin position="4478"/>
        <end position="4575"/>
    </location>
</feature>
<feature type="domain" description="EGF-like" evidence="20">
    <location>
        <begin position="186"/>
        <end position="222"/>
    </location>
</feature>
<feature type="domain" description="Cadherin" evidence="21">
    <location>
        <begin position="3926"/>
        <end position="4028"/>
    </location>
</feature>
<feature type="domain" description="EGF-like" evidence="20">
    <location>
        <begin position="1954"/>
        <end position="1991"/>
    </location>
</feature>
<feature type="disulfide bond" evidence="14">
    <location>
        <begin position="1450"/>
        <end position="1467"/>
    </location>
</feature>
<feature type="domain" description="Cadherin" evidence="21">
    <location>
        <begin position="2105"/>
        <end position="2218"/>
    </location>
</feature>
<dbReference type="RefSeq" id="XP_030835678.1">
    <property type="nucleotide sequence ID" value="XM_030979818.1"/>
</dbReference>
<evidence type="ECO:0000256" key="17">
    <source>
        <dbReference type="SAM" id="Phobius"/>
    </source>
</evidence>
<evidence type="ECO:0000256" key="5">
    <source>
        <dbReference type="ARBA" id="ARBA00022729"/>
    </source>
</evidence>
<dbReference type="Proteomes" id="UP000007110">
    <property type="component" value="Unassembled WGS sequence"/>
</dbReference>
<dbReference type="PROSITE" id="PS01186">
    <property type="entry name" value="EGF_2"/>
    <property type="match status" value="13"/>
</dbReference>
<feature type="disulfide bond" evidence="14">
    <location>
        <begin position="1782"/>
        <end position="1791"/>
    </location>
</feature>
<dbReference type="SMART" id="SM00181">
    <property type="entry name" value="EGF"/>
    <property type="match status" value="20"/>
</dbReference>
<feature type="disulfide bond" evidence="14">
    <location>
        <begin position="31"/>
        <end position="48"/>
    </location>
</feature>
<feature type="disulfide bond" evidence="14">
    <location>
        <begin position="1862"/>
        <end position="1871"/>
    </location>
</feature>
<feature type="disulfide bond" evidence="14">
    <location>
        <begin position="1742"/>
        <end position="1751"/>
    </location>
</feature>
<dbReference type="InterPro" id="IPR000742">
    <property type="entry name" value="EGF"/>
</dbReference>
<dbReference type="PROSITE" id="PS50268">
    <property type="entry name" value="CADHERIN_2"/>
    <property type="match status" value="29"/>
</dbReference>
<dbReference type="InterPro" id="IPR036055">
    <property type="entry name" value="LDL_receptor-like_sf"/>
</dbReference>
<evidence type="ECO:0000259" key="21">
    <source>
        <dbReference type="PROSITE" id="PS50268"/>
    </source>
</evidence>
<feature type="domain" description="CUB" evidence="19">
    <location>
        <begin position="76"/>
        <end position="186"/>
    </location>
</feature>
<evidence type="ECO:0000256" key="12">
    <source>
        <dbReference type="ARBA" id="ARBA00023180"/>
    </source>
</evidence>
<dbReference type="InterPro" id="IPR023415">
    <property type="entry name" value="LDLR_class-A_CS"/>
</dbReference>
<dbReference type="FunFam" id="2.60.40.60:FF:000092">
    <property type="entry name" value="Protocadherin 8"/>
    <property type="match status" value="1"/>
</dbReference>
<feature type="compositionally biased region" description="Acidic residues" evidence="16">
    <location>
        <begin position="5712"/>
        <end position="5722"/>
    </location>
</feature>
<feature type="compositionally biased region" description="Low complexity" evidence="16">
    <location>
        <begin position="5446"/>
        <end position="5456"/>
    </location>
</feature>
<feature type="domain" description="Cadherin" evidence="21">
    <location>
        <begin position="2328"/>
        <end position="2435"/>
    </location>
</feature>
<dbReference type="PROSITE" id="PS01209">
    <property type="entry name" value="LDLRA_1"/>
    <property type="match status" value="1"/>
</dbReference>
<organism evidence="22 23">
    <name type="scientific">Strongylocentrotus purpuratus</name>
    <name type="common">Purple sea urchin</name>
    <dbReference type="NCBI Taxonomy" id="7668"/>
    <lineage>
        <taxon>Eukaryota</taxon>
        <taxon>Metazoa</taxon>
        <taxon>Echinodermata</taxon>
        <taxon>Eleutherozoa</taxon>
        <taxon>Echinozoa</taxon>
        <taxon>Echinoidea</taxon>
        <taxon>Euechinoidea</taxon>
        <taxon>Echinacea</taxon>
        <taxon>Camarodonta</taxon>
        <taxon>Echinidea</taxon>
        <taxon>Strongylocentrotidae</taxon>
        <taxon>Strongylocentrotus</taxon>
    </lineage>
</organism>
<feature type="domain" description="Cadherin" evidence="21">
    <location>
        <begin position="2004"/>
        <end position="2104"/>
    </location>
</feature>
<dbReference type="SMART" id="SM00112">
    <property type="entry name" value="CA"/>
    <property type="match status" value="29"/>
</dbReference>
<reference evidence="23" key="1">
    <citation type="submission" date="2015-02" db="EMBL/GenBank/DDBJ databases">
        <title>Genome sequencing for Strongylocentrotus purpuratus.</title>
        <authorList>
            <person name="Murali S."/>
            <person name="Liu Y."/>
            <person name="Vee V."/>
            <person name="English A."/>
            <person name="Wang M."/>
            <person name="Skinner E."/>
            <person name="Han Y."/>
            <person name="Muzny D.M."/>
            <person name="Worley K.C."/>
            <person name="Gibbs R.A."/>
        </authorList>
    </citation>
    <scope>NUCLEOTIDE SEQUENCE</scope>
</reference>
<feature type="domain" description="Cadherin" evidence="21">
    <location>
        <begin position="2856"/>
        <end position="2965"/>
    </location>
</feature>
<feature type="domain" description="EGF-like" evidence="20">
    <location>
        <begin position="832"/>
        <end position="868"/>
    </location>
</feature>
<dbReference type="InterPro" id="IPR002172">
    <property type="entry name" value="LDrepeatLR_classA_rpt"/>
</dbReference>
<evidence type="ECO:0000256" key="8">
    <source>
        <dbReference type="ARBA" id="ARBA00022889"/>
    </source>
</evidence>
<feature type="domain" description="Cadherin" evidence="21">
    <location>
        <begin position="4371"/>
        <end position="4477"/>
    </location>
</feature>
<feature type="domain" description="EGF-like" evidence="20">
    <location>
        <begin position="1401"/>
        <end position="1440"/>
    </location>
</feature>
<evidence type="ECO:0000313" key="23">
    <source>
        <dbReference type="Proteomes" id="UP000007110"/>
    </source>
</evidence>
<feature type="domain" description="EGF-like" evidence="20">
    <location>
        <begin position="1557"/>
        <end position="1596"/>
    </location>
</feature>
<dbReference type="FunFam" id="2.60.40.60:FF:000020">
    <property type="entry name" value="Dachsous cadherin-related 1b"/>
    <property type="match status" value="4"/>
</dbReference>
<feature type="domain" description="Cadherin" evidence="21">
    <location>
        <begin position="4037"/>
        <end position="4152"/>
    </location>
</feature>
<evidence type="ECO:0000256" key="9">
    <source>
        <dbReference type="ARBA" id="ARBA00022989"/>
    </source>
</evidence>
<feature type="domain" description="Cadherin" evidence="21">
    <location>
        <begin position="2966"/>
        <end position="3070"/>
    </location>
</feature>
<feature type="domain" description="Cadherin" evidence="21">
    <location>
        <begin position="4261"/>
        <end position="4371"/>
    </location>
</feature>
<dbReference type="CDD" id="cd11304">
    <property type="entry name" value="Cadherin_repeat"/>
    <property type="match status" value="28"/>
</dbReference>
<reference evidence="22" key="2">
    <citation type="submission" date="2021-01" db="UniProtKB">
        <authorList>
            <consortium name="EnsemblMetazoa"/>
        </authorList>
    </citation>
    <scope>IDENTIFICATION</scope>
</reference>
<dbReference type="InterPro" id="IPR015919">
    <property type="entry name" value="Cadherin-like_sf"/>
</dbReference>
<dbReference type="InterPro" id="IPR013032">
    <property type="entry name" value="EGF-like_CS"/>
</dbReference>
<keyword evidence="3 14" id="KW-0245">EGF-like domain</keyword>
<feature type="domain" description="Cadherin" evidence="21">
    <location>
        <begin position="2759"/>
        <end position="2855"/>
    </location>
</feature>
<dbReference type="FunFam" id="2.60.40.60:FF:000033">
    <property type="entry name" value="FAT atypical cadherin 1"/>
    <property type="match status" value="1"/>
</dbReference>
<protein>
    <submittedName>
        <fullName evidence="22">Uncharacterized protein</fullName>
    </submittedName>
</protein>
<feature type="disulfide bond" evidence="14">
    <location>
        <begin position="1469"/>
        <end position="1478"/>
    </location>
</feature>
<dbReference type="PANTHER" id="PTHR24026">
    <property type="entry name" value="FAT ATYPICAL CADHERIN-RELATED"/>
    <property type="match status" value="1"/>
</dbReference>
<evidence type="ECO:0000256" key="15">
    <source>
        <dbReference type="PROSITE-ProRule" id="PRU00124"/>
    </source>
</evidence>
<dbReference type="FunFam" id="2.60.40.60:FF:000015">
    <property type="entry name" value="FAT atypical cadherin 1"/>
    <property type="match status" value="1"/>
</dbReference>
<feature type="compositionally biased region" description="Polar residues" evidence="16">
    <location>
        <begin position="5679"/>
        <end position="5705"/>
    </location>
</feature>
<dbReference type="CDD" id="cd00112">
    <property type="entry name" value="LDLa"/>
    <property type="match status" value="2"/>
</dbReference>
<dbReference type="PANTHER" id="PTHR24026:SF133">
    <property type="entry name" value="CADHERIN-RELATED FAMILY MEMBER 2"/>
    <property type="match status" value="1"/>
</dbReference>
<evidence type="ECO:0000256" key="1">
    <source>
        <dbReference type="ARBA" id="ARBA00004251"/>
    </source>
</evidence>
<feature type="disulfide bond" evidence="14">
    <location>
        <begin position="1311"/>
        <end position="1320"/>
    </location>
</feature>
<feature type="disulfide bond" evidence="14">
    <location>
        <begin position="1371"/>
        <end position="1388"/>
    </location>
</feature>
<keyword evidence="9 17" id="KW-1133">Transmembrane helix</keyword>
<dbReference type="GO" id="GO:0007163">
    <property type="term" value="P:establishment or maintenance of cell polarity"/>
    <property type="evidence" value="ECO:0007669"/>
    <property type="project" value="UniProtKB-ARBA"/>
</dbReference>
<keyword evidence="23" id="KW-1185">Reference proteome</keyword>
<evidence type="ECO:0000256" key="2">
    <source>
        <dbReference type="ARBA" id="ARBA00022475"/>
    </source>
</evidence>
<feature type="disulfide bond" evidence="14">
    <location>
        <begin position="1962"/>
        <end position="1979"/>
    </location>
</feature>
<feature type="disulfide bond" evidence="14">
    <location>
        <begin position="50"/>
        <end position="59"/>
    </location>
</feature>
<feature type="domain" description="EGF-like" evidence="20">
    <location>
        <begin position="1832"/>
        <end position="1872"/>
    </location>
</feature>
<feature type="domain" description="Cadherin" evidence="21">
    <location>
        <begin position="3176"/>
        <end position="3280"/>
    </location>
</feature>
<dbReference type="GO" id="GO:0050839">
    <property type="term" value="F:cell adhesion molecule binding"/>
    <property type="evidence" value="ECO:0000318"/>
    <property type="project" value="GO_Central"/>
</dbReference>
<dbReference type="SMART" id="SM00042">
    <property type="entry name" value="CUB"/>
    <property type="match status" value="1"/>
</dbReference>
<dbReference type="Pfam" id="PF23206">
    <property type="entry name" value="PCDH15_12th"/>
    <property type="match status" value="1"/>
</dbReference>
<keyword evidence="2" id="KW-1003">Cell membrane</keyword>
<dbReference type="PROSITE" id="PS00022">
    <property type="entry name" value="EGF_1"/>
    <property type="match status" value="17"/>
</dbReference>
<name>A0A7M7NF71_STRPU</name>
<dbReference type="Pfam" id="PF00431">
    <property type="entry name" value="CUB"/>
    <property type="match status" value="1"/>
</dbReference>
<feature type="disulfide bond" evidence="14">
    <location>
        <begin position="1682"/>
        <end position="1699"/>
    </location>
</feature>
<feature type="domain" description="EGF-like" evidence="20">
    <location>
        <begin position="1285"/>
        <end position="1321"/>
    </location>
</feature>
<feature type="disulfide bond" evidence="14">
    <location>
        <begin position="1390"/>
        <end position="1399"/>
    </location>
</feature>
<feature type="domain" description="Cadherin" evidence="21">
    <location>
        <begin position="4163"/>
        <end position="4260"/>
    </location>
</feature>
<dbReference type="CDD" id="cd00054">
    <property type="entry name" value="EGF_CA"/>
    <property type="match status" value="14"/>
</dbReference>
<feature type="disulfide bond" evidence="14">
    <location>
        <begin position="212"/>
        <end position="221"/>
    </location>
</feature>
<dbReference type="EnsemblMetazoa" id="XM_030979818">
    <property type="protein sequence ID" value="XP_030835678"/>
    <property type="gene ID" value="LOC594236"/>
</dbReference>
<dbReference type="FunFam" id="2.10.25.10:FF:000472">
    <property type="entry name" value="Uncharacterized protein, isoform A"/>
    <property type="match status" value="1"/>
</dbReference>
<evidence type="ECO:0000256" key="10">
    <source>
        <dbReference type="ARBA" id="ARBA00023136"/>
    </source>
</evidence>
<feature type="region of interest" description="Disordered" evidence="16">
    <location>
        <begin position="5406"/>
        <end position="5471"/>
    </location>
</feature>
<dbReference type="OMA" id="DFRCQCA"/>
<dbReference type="InterPro" id="IPR001881">
    <property type="entry name" value="EGF-like_Ca-bd_dom"/>
</dbReference>
<evidence type="ECO:0000256" key="14">
    <source>
        <dbReference type="PROSITE-ProRule" id="PRU00076"/>
    </source>
</evidence>
<feature type="domain" description="EGF-like" evidence="20">
    <location>
        <begin position="1518"/>
        <end position="1556"/>
    </location>
</feature>
<dbReference type="Pfam" id="PF00028">
    <property type="entry name" value="Cadherin"/>
    <property type="match status" value="28"/>
</dbReference>
<dbReference type="FunFam" id="2.60.40.60:FF:000104">
    <property type="entry name" value="cadherin-23 isoform X1"/>
    <property type="match status" value="1"/>
</dbReference>
<dbReference type="SUPFAM" id="SSF57196">
    <property type="entry name" value="EGF/Laminin"/>
    <property type="match status" value="18"/>
</dbReference>
<feature type="disulfide bond" evidence="14">
    <location>
        <begin position="1606"/>
        <end position="1623"/>
    </location>
</feature>
<feature type="domain" description="Cadherin" evidence="21">
    <location>
        <begin position="3282"/>
        <end position="3388"/>
    </location>
</feature>
<dbReference type="SUPFAM" id="SSF49854">
    <property type="entry name" value="Spermadhesin, CUB domain"/>
    <property type="match status" value="1"/>
</dbReference>
<feature type="domain" description="Cadherin" evidence="21">
    <location>
        <begin position="4897"/>
        <end position="5011"/>
    </location>
</feature>
<dbReference type="FunFam" id="2.10.25.10:FF:000173">
    <property type="entry name" value="Neurogenic locus notch protein 2"/>
    <property type="match status" value="1"/>
</dbReference>
<dbReference type="FunFam" id="2.60.40.60:FF:000116">
    <property type="entry name" value="Dachsous cadherin-related 2"/>
    <property type="match status" value="1"/>
</dbReference>
<feature type="compositionally biased region" description="Basic and acidic residues" evidence="16">
    <location>
        <begin position="5723"/>
        <end position="5737"/>
    </location>
</feature>
<keyword evidence="8" id="KW-0130">Cell adhesion</keyword>
<keyword evidence="5 18" id="KW-0732">Signal</keyword>
<feature type="disulfide bond" evidence="14">
    <location>
        <begin position="1802"/>
        <end position="1819"/>
    </location>
</feature>
<feature type="signal peptide" evidence="18">
    <location>
        <begin position="1"/>
        <end position="23"/>
    </location>
</feature>
<feature type="domain" description="EGF-like" evidence="20">
    <location>
        <begin position="1713"/>
        <end position="1752"/>
    </location>
</feature>
<feature type="disulfide bond" evidence="14">
    <location>
        <begin position="1625"/>
        <end position="1634"/>
    </location>
</feature>
<evidence type="ECO:0000256" key="6">
    <source>
        <dbReference type="ARBA" id="ARBA00022737"/>
    </source>
</evidence>
<dbReference type="Pfam" id="PF00057">
    <property type="entry name" value="Ldl_recept_a"/>
    <property type="match status" value="2"/>
</dbReference>
<dbReference type="InterPro" id="IPR002126">
    <property type="entry name" value="Cadherin-like_dom"/>
</dbReference>